<feature type="domain" description="GGDEF" evidence="5">
    <location>
        <begin position="169"/>
        <end position="306"/>
    </location>
</feature>
<dbReference type="CDD" id="cd01949">
    <property type="entry name" value="GGDEF"/>
    <property type="match status" value="1"/>
</dbReference>
<dbReference type="GO" id="GO:0005886">
    <property type="term" value="C:plasma membrane"/>
    <property type="evidence" value="ECO:0007669"/>
    <property type="project" value="TreeGrafter"/>
</dbReference>
<dbReference type="InterPro" id="IPR001789">
    <property type="entry name" value="Sig_transdc_resp-reg_receiver"/>
</dbReference>
<dbReference type="InterPro" id="IPR000160">
    <property type="entry name" value="GGDEF_dom"/>
</dbReference>
<dbReference type="Pfam" id="PF00072">
    <property type="entry name" value="Response_reg"/>
    <property type="match status" value="1"/>
</dbReference>
<evidence type="ECO:0000259" key="4">
    <source>
        <dbReference type="PROSITE" id="PS50110"/>
    </source>
</evidence>
<name>A0A7W7Y5Y5_9BACT</name>
<dbReference type="NCBIfam" id="TIGR00254">
    <property type="entry name" value="GGDEF"/>
    <property type="match status" value="1"/>
</dbReference>
<feature type="domain" description="Response regulatory" evidence="4">
    <location>
        <begin position="11"/>
        <end position="126"/>
    </location>
</feature>
<dbReference type="GO" id="GO:1902201">
    <property type="term" value="P:negative regulation of bacterial-type flagellum-dependent cell motility"/>
    <property type="evidence" value="ECO:0007669"/>
    <property type="project" value="TreeGrafter"/>
</dbReference>
<dbReference type="FunFam" id="3.30.70.270:FF:000001">
    <property type="entry name" value="Diguanylate cyclase domain protein"/>
    <property type="match status" value="1"/>
</dbReference>
<organism evidence="6 7">
    <name type="scientific">Desulfurispira natronophila</name>
    <dbReference type="NCBI Taxonomy" id="682562"/>
    <lineage>
        <taxon>Bacteria</taxon>
        <taxon>Pseudomonadati</taxon>
        <taxon>Chrysiogenota</taxon>
        <taxon>Chrysiogenia</taxon>
        <taxon>Chrysiogenales</taxon>
        <taxon>Chrysiogenaceae</taxon>
        <taxon>Desulfurispira</taxon>
    </lineage>
</organism>
<dbReference type="SMART" id="SM00448">
    <property type="entry name" value="REC"/>
    <property type="match status" value="1"/>
</dbReference>
<dbReference type="Proteomes" id="UP000528322">
    <property type="component" value="Unassembled WGS sequence"/>
</dbReference>
<evidence type="ECO:0000256" key="1">
    <source>
        <dbReference type="ARBA" id="ARBA00012528"/>
    </source>
</evidence>
<evidence type="ECO:0000256" key="3">
    <source>
        <dbReference type="PROSITE-ProRule" id="PRU00169"/>
    </source>
</evidence>
<accession>A0A7W7Y5Y5</accession>
<dbReference type="GO" id="GO:0052621">
    <property type="term" value="F:diguanylate cyclase activity"/>
    <property type="evidence" value="ECO:0007669"/>
    <property type="project" value="UniProtKB-EC"/>
</dbReference>
<dbReference type="SUPFAM" id="SSF52172">
    <property type="entry name" value="CheY-like"/>
    <property type="match status" value="1"/>
</dbReference>
<protein>
    <recommendedName>
        <fullName evidence="1">diguanylate cyclase</fullName>
        <ecNumber evidence="1">2.7.7.65</ecNumber>
    </recommendedName>
</protein>
<dbReference type="InterPro" id="IPR043128">
    <property type="entry name" value="Rev_trsase/Diguanyl_cyclase"/>
</dbReference>
<evidence type="ECO:0000313" key="7">
    <source>
        <dbReference type="Proteomes" id="UP000528322"/>
    </source>
</evidence>
<dbReference type="InterPro" id="IPR029787">
    <property type="entry name" value="Nucleotide_cyclase"/>
</dbReference>
<dbReference type="Gene3D" id="3.40.50.2300">
    <property type="match status" value="1"/>
</dbReference>
<dbReference type="PANTHER" id="PTHR45138:SF9">
    <property type="entry name" value="DIGUANYLATE CYCLASE DGCM-RELATED"/>
    <property type="match status" value="1"/>
</dbReference>
<dbReference type="Gene3D" id="3.30.70.270">
    <property type="match status" value="1"/>
</dbReference>
<dbReference type="AlphaFoldDB" id="A0A7W7Y5Y5"/>
<dbReference type="PROSITE" id="PS50110">
    <property type="entry name" value="RESPONSE_REGULATORY"/>
    <property type="match status" value="1"/>
</dbReference>
<dbReference type="GO" id="GO:0000160">
    <property type="term" value="P:phosphorelay signal transduction system"/>
    <property type="evidence" value="ECO:0007669"/>
    <property type="project" value="InterPro"/>
</dbReference>
<sequence length="313" mass="35139">MEQKSRHKKPLILIADDSRATVHALVDHLCDSYRVQMAYTGTKALSMAKSIKPDLILLDIVMPEMDGYEVCHHLKEDNCTKNIPVIFITSRGSTDDEEKGLRIGAVDYISKPFQPAIVRARVHTHMTLKHKTDQLERLSMVDGLTQIPNRRFFDQQLEKLGKQAIRNRTPISLLMVDVDKFKPYNDNYGHGAGDEALRIVARTLADAISRPMDVVTRYGGEEFAVILPETDSQGAVKVAKNLRAAIETLNLPHEYSDTADHITVSLGARSVVPDTMESLKTLCRQCDEALYAAKERGRNRVVAYETLAKSMHI</sequence>
<keyword evidence="3" id="KW-0597">Phosphoprotein</keyword>
<feature type="modified residue" description="4-aspartylphosphate" evidence="3">
    <location>
        <position position="59"/>
    </location>
</feature>
<evidence type="ECO:0000313" key="6">
    <source>
        <dbReference type="EMBL" id="MBB5022701.1"/>
    </source>
</evidence>
<reference evidence="6 7" key="1">
    <citation type="submission" date="2020-08" db="EMBL/GenBank/DDBJ databases">
        <title>Genomic Encyclopedia of Type Strains, Phase IV (KMG-IV): sequencing the most valuable type-strain genomes for metagenomic binning, comparative biology and taxonomic classification.</title>
        <authorList>
            <person name="Goeker M."/>
        </authorList>
    </citation>
    <scope>NUCLEOTIDE SEQUENCE [LARGE SCALE GENOMIC DNA]</scope>
    <source>
        <strain evidence="6 7">DSM 22071</strain>
    </source>
</reference>
<dbReference type="InterPro" id="IPR011006">
    <property type="entry name" value="CheY-like_superfamily"/>
</dbReference>
<gene>
    <name evidence="6" type="ORF">HNR37_002044</name>
</gene>
<dbReference type="EMBL" id="JACHID010000015">
    <property type="protein sequence ID" value="MBB5022701.1"/>
    <property type="molecule type" value="Genomic_DNA"/>
</dbReference>
<dbReference type="EC" id="2.7.7.65" evidence="1"/>
<proteinExistence type="predicted"/>
<dbReference type="GO" id="GO:0043709">
    <property type="term" value="P:cell adhesion involved in single-species biofilm formation"/>
    <property type="evidence" value="ECO:0007669"/>
    <property type="project" value="TreeGrafter"/>
</dbReference>
<comment type="catalytic activity">
    <reaction evidence="2">
        <text>2 GTP = 3',3'-c-di-GMP + 2 diphosphate</text>
        <dbReference type="Rhea" id="RHEA:24898"/>
        <dbReference type="ChEBI" id="CHEBI:33019"/>
        <dbReference type="ChEBI" id="CHEBI:37565"/>
        <dbReference type="ChEBI" id="CHEBI:58805"/>
        <dbReference type="EC" id="2.7.7.65"/>
    </reaction>
</comment>
<dbReference type="RefSeq" id="WP_183733694.1">
    <property type="nucleotide sequence ID" value="NZ_JACHID010000015.1"/>
</dbReference>
<keyword evidence="7" id="KW-1185">Reference proteome</keyword>
<dbReference type="Pfam" id="PF00990">
    <property type="entry name" value="GGDEF"/>
    <property type="match status" value="1"/>
</dbReference>
<dbReference type="SUPFAM" id="SSF55073">
    <property type="entry name" value="Nucleotide cyclase"/>
    <property type="match status" value="1"/>
</dbReference>
<evidence type="ECO:0000256" key="2">
    <source>
        <dbReference type="ARBA" id="ARBA00034247"/>
    </source>
</evidence>
<dbReference type="InterPro" id="IPR050469">
    <property type="entry name" value="Diguanylate_Cyclase"/>
</dbReference>
<comment type="caution">
    <text evidence="6">The sequence shown here is derived from an EMBL/GenBank/DDBJ whole genome shotgun (WGS) entry which is preliminary data.</text>
</comment>
<evidence type="ECO:0000259" key="5">
    <source>
        <dbReference type="PROSITE" id="PS50887"/>
    </source>
</evidence>
<dbReference type="SMART" id="SM00267">
    <property type="entry name" value="GGDEF"/>
    <property type="match status" value="1"/>
</dbReference>
<dbReference type="PROSITE" id="PS50887">
    <property type="entry name" value="GGDEF"/>
    <property type="match status" value="1"/>
</dbReference>
<dbReference type="PANTHER" id="PTHR45138">
    <property type="entry name" value="REGULATORY COMPONENTS OF SENSORY TRANSDUCTION SYSTEM"/>
    <property type="match status" value="1"/>
</dbReference>